<dbReference type="Proteomes" id="UP000177722">
    <property type="component" value="Unassembled WGS sequence"/>
</dbReference>
<feature type="domain" description="Response regulatory" evidence="3">
    <location>
        <begin position="1"/>
        <end position="109"/>
    </location>
</feature>
<dbReference type="Gene3D" id="3.40.50.2300">
    <property type="match status" value="1"/>
</dbReference>
<evidence type="ECO:0000256" key="1">
    <source>
        <dbReference type="ARBA" id="ARBA00022553"/>
    </source>
</evidence>
<reference evidence="4 5" key="1">
    <citation type="journal article" date="2016" name="Nat. Commun.">
        <title>Thousands of microbial genomes shed light on interconnected biogeochemical processes in an aquifer system.</title>
        <authorList>
            <person name="Anantharaman K."/>
            <person name="Brown C.T."/>
            <person name="Hug L.A."/>
            <person name="Sharon I."/>
            <person name="Castelle C.J."/>
            <person name="Probst A.J."/>
            <person name="Thomas B.C."/>
            <person name="Singh A."/>
            <person name="Wilkins M.J."/>
            <person name="Karaoz U."/>
            <person name="Brodie E.L."/>
            <person name="Williams K.H."/>
            <person name="Hubbard S.S."/>
            <person name="Banfield J.F."/>
        </authorList>
    </citation>
    <scope>NUCLEOTIDE SEQUENCE [LARGE SCALE GENOMIC DNA]</scope>
</reference>
<dbReference type="InterPro" id="IPR011006">
    <property type="entry name" value="CheY-like_superfamily"/>
</dbReference>
<dbReference type="InterPro" id="IPR050595">
    <property type="entry name" value="Bact_response_regulator"/>
</dbReference>
<accession>A0A1G2U8M8</accession>
<dbReference type="SUPFAM" id="SSF52172">
    <property type="entry name" value="CheY-like"/>
    <property type="match status" value="1"/>
</dbReference>
<dbReference type="PANTHER" id="PTHR44591">
    <property type="entry name" value="STRESS RESPONSE REGULATOR PROTEIN 1"/>
    <property type="match status" value="1"/>
</dbReference>
<evidence type="ECO:0000313" key="5">
    <source>
        <dbReference type="Proteomes" id="UP000177722"/>
    </source>
</evidence>
<feature type="modified residue" description="4-aspartylphosphate" evidence="2">
    <location>
        <position position="41"/>
    </location>
</feature>
<gene>
    <name evidence="4" type="ORF">A3B16_02580</name>
</gene>
<proteinExistence type="predicted"/>
<dbReference type="Pfam" id="PF00072">
    <property type="entry name" value="Response_reg"/>
    <property type="match status" value="1"/>
</dbReference>
<keyword evidence="1 2" id="KW-0597">Phosphoprotein</keyword>
<name>A0A1G2U8M8_9BACT</name>
<dbReference type="PROSITE" id="PS50110">
    <property type="entry name" value="RESPONSE_REGULATORY"/>
    <property type="match status" value="1"/>
</dbReference>
<dbReference type="SMART" id="SM00448">
    <property type="entry name" value="REC"/>
    <property type="match status" value="1"/>
</dbReference>
<dbReference type="InterPro" id="IPR001789">
    <property type="entry name" value="Sig_transdc_resp-reg_receiver"/>
</dbReference>
<comment type="caution">
    <text evidence="4">The sequence shown here is derived from an EMBL/GenBank/DDBJ whole genome shotgun (WGS) entry which is preliminary data.</text>
</comment>
<sequence>MLSDMISTRFQQDKFQTFVANNGEVGLAMASDIHPDLILLDLIMPGLNGFEVLKKLKEKNSHLESIPVVVFSNLAQNREIAESHRLGAIDFLVKADFTPRQIVERTKNILAKYPQ</sequence>
<dbReference type="GO" id="GO:0000160">
    <property type="term" value="P:phosphorelay signal transduction system"/>
    <property type="evidence" value="ECO:0007669"/>
    <property type="project" value="InterPro"/>
</dbReference>
<evidence type="ECO:0000313" key="4">
    <source>
        <dbReference type="EMBL" id="OHB05835.1"/>
    </source>
</evidence>
<evidence type="ECO:0000259" key="3">
    <source>
        <dbReference type="PROSITE" id="PS50110"/>
    </source>
</evidence>
<protein>
    <recommendedName>
        <fullName evidence="3">Response regulatory domain-containing protein</fullName>
    </recommendedName>
</protein>
<evidence type="ECO:0000256" key="2">
    <source>
        <dbReference type="PROSITE-ProRule" id="PRU00169"/>
    </source>
</evidence>
<dbReference type="PANTHER" id="PTHR44591:SF3">
    <property type="entry name" value="RESPONSE REGULATORY DOMAIN-CONTAINING PROTEIN"/>
    <property type="match status" value="1"/>
</dbReference>
<dbReference type="EMBL" id="MHWF01000012">
    <property type="protein sequence ID" value="OHB05835.1"/>
    <property type="molecule type" value="Genomic_DNA"/>
</dbReference>
<dbReference type="AlphaFoldDB" id="A0A1G2U8M8"/>
<organism evidence="4 5">
    <name type="scientific">Candidatus Zambryskibacteria bacterium RIFCSPLOWO2_01_FULL_45_43</name>
    <dbReference type="NCBI Taxonomy" id="1802762"/>
    <lineage>
        <taxon>Bacteria</taxon>
        <taxon>Candidatus Zambryskiibacteriota</taxon>
    </lineage>
</organism>